<evidence type="ECO:0000313" key="2">
    <source>
        <dbReference type="EMBL" id="KMS94872.1"/>
    </source>
</evidence>
<dbReference type="AlphaFoldDB" id="A0A0J8B4V1"/>
<accession>A0A0J8B4V1</accession>
<feature type="region of interest" description="Disordered" evidence="1">
    <location>
        <begin position="190"/>
        <end position="210"/>
    </location>
</feature>
<protein>
    <submittedName>
        <fullName evidence="2">Uncharacterized protein</fullName>
    </submittedName>
</protein>
<feature type="region of interest" description="Disordered" evidence="1">
    <location>
        <begin position="13"/>
        <end position="38"/>
    </location>
</feature>
<dbReference type="OrthoDB" id="1933744at2759"/>
<reference evidence="2 3" key="1">
    <citation type="journal article" date="2014" name="Nature">
        <title>The genome of the recently domesticated crop plant sugar beet (Beta vulgaris).</title>
        <authorList>
            <person name="Dohm J.C."/>
            <person name="Minoche A.E."/>
            <person name="Holtgrawe D."/>
            <person name="Capella-Gutierrez S."/>
            <person name="Zakrzewski F."/>
            <person name="Tafer H."/>
            <person name="Rupp O."/>
            <person name="Sorensen T.R."/>
            <person name="Stracke R."/>
            <person name="Reinhardt R."/>
            <person name="Goesmann A."/>
            <person name="Kraft T."/>
            <person name="Schulz B."/>
            <person name="Stadler P.F."/>
            <person name="Schmidt T."/>
            <person name="Gabaldon T."/>
            <person name="Lehrach H."/>
            <person name="Weisshaar B."/>
            <person name="Himmelbauer H."/>
        </authorList>
    </citation>
    <scope>NUCLEOTIDE SEQUENCE [LARGE SCALE GENOMIC DNA]</scope>
    <source>
        <tissue evidence="2">Taproot</tissue>
    </source>
</reference>
<evidence type="ECO:0000256" key="1">
    <source>
        <dbReference type="SAM" id="MobiDB-lite"/>
    </source>
</evidence>
<proteinExistence type="predicted"/>
<gene>
    <name evidence="2" type="ORF">BVRB_014510</name>
</gene>
<feature type="non-terminal residue" evidence="2">
    <location>
        <position position="1"/>
    </location>
</feature>
<dbReference type="EMBL" id="KQ090741">
    <property type="protein sequence ID" value="KMS94872.1"/>
    <property type="molecule type" value="Genomic_DNA"/>
</dbReference>
<evidence type="ECO:0000313" key="3">
    <source>
        <dbReference type="Proteomes" id="UP000035740"/>
    </source>
</evidence>
<keyword evidence="3" id="KW-1185">Reference proteome</keyword>
<dbReference type="Gramene" id="KMS94872">
    <property type="protein sequence ID" value="KMS94872"/>
    <property type="gene ID" value="BVRB_014510"/>
</dbReference>
<feature type="compositionally biased region" description="Basic and acidic residues" evidence="1">
    <location>
        <begin position="13"/>
        <end position="22"/>
    </location>
</feature>
<dbReference type="Proteomes" id="UP000035740">
    <property type="component" value="Unassembled WGS sequence"/>
</dbReference>
<sequence>CWQVKEKTETCAEDKLMDEFAPKGRGPRTKGSSHNDSTSSFLIISPKLKKYAFEFAQKSEFRIQLVEERYSDDGVLELEGEASYNSFSDPRRSQHNLSASDSFGKFDVKAKGAATQRPRCGLRRRRRASIDNGKFTSGSSYDHVRSDARALCWSPSEPSKLGNVENSTLVHSRGNYLVLLPRNWRNHISGVDPVPSPAPPPMVDDDDDDDDVVLMVGVSGDPVP</sequence>
<name>A0A0J8B4V1_BETVV</name>
<organism evidence="2 3">
    <name type="scientific">Beta vulgaris subsp. vulgaris</name>
    <name type="common">Beet</name>
    <dbReference type="NCBI Taxonomy" id="3555"/>
    <lineage>
        <taxon>Eukaryota</taxon>
        <taxon>Viridiplantae</taxon>
        <taxon>Streptophyta</taxon>
        <taxon>Embryophyta</taxon>
        <taxon>Tracheophyta</taxon>
        <taxon>Spermatophyta</taxon>
        <taxon>Magnoliopsida</taxon>
        <taxon>eudicotyledons</taxon>
        <taxon>Gunneridae</taxon>
        <taxon>Pentapetalae</taxon>
        <taxon>Caryophyllales</taxon>
        <taxon>Chenopodiaceae</taxon>
        <taxon>Betoideae</taxon>
        <taxon>Beta</taxon>
    </lineage>
</organism>